<evidence type="ECO:0000256" key="9">
    <source>
        <dbReference type="ARBA" id="ARBA00023237"/>
    </source>
</evidence>
<sequence>MKKALLCIMLGFLASAMYSQSTVKGTITDESGEPLPGATVLEKGTINGTATDLDGNYILSVSTANAILEVSYTGFEKKEVAVSGRGTVDVSLASAAIGISEVVVVGYGESRKEGLTGSVQSLGSEKLEQVPLASIEQTLQGNVAGLQSVTGNGQPGANVQIRIRGQGSISASSEPLYVIDGIPVTAGDLTRTNTTANTMASINPNDIESITVLKDASSTAIYGSRGANGVILITTKSGKEGKPKVALRTQYGFNDWAVTDNRRLKPLTSEQYTEMFIEGWVNRGETVERAIERFEGYYGDAVTFGANGEIQQVNVETDWVEGITRVGQNQSYDLSVQGGTDKVKYYASAGYFSQESPIIYSGLDRYNSRLNITAEILPGVSISNNLSVSFLNQKGMSSGSGWANPMYNAYFLAPVIPLYDEQGRFYGDHKSFFMGGNNPVGSLSGDDTREFDQIRMMDNLSADWEIVDGLTFRSSWAFDIINIEENFFRNGRYGDGRNVGGYANEYYRNQLNWIGTQTLNYATSFGESHNISALAGYESQKTTTKGIRASGEGFPNPNLRTLASAATPTQASSDITEYSFESVFSRLDYNFNYKYYLSASIRRDGSSRFGSNNRFGTFWSLGLSWRLDQEEFLLGSETITQLKLRASYGTNGNAGIGNYDAKSLFGFGFDYDGTGGGAVTNIGNQDLTWETSTNFNVGLDFGLGNVLSGTVEYFERESDNLLLNRPISATTGFTSLTQNFGAMKNSGIELTLNAALVETSDFQVSVGGNISFLKNEIIRLDEEIIDGTKIRREGLDFQSYYLYQWAGVNPDDGTPLWYVDESMTETTGNFSEASRVVDGKSATPDFFGGFSTFFRYKNLSLDGQFTFSWGNYIYDAEARFLQGDGALTPRSQTHLNLSRWENPGDMTDVPYFRWGGNNNSNAANMTRWLFDGSYVRLRNVTLAYDLPASALQGIGLSSIRAYVRGTNLLTFVKDDRLYHDPEAQISGVISSPVPNLKTISFGVDFGF</sequence>
<dbReference type="GO" id="GO:0044718">
    <property type="term" value="P:siderophore transmembrane transport"/>
    <property type="evidence" value="ECO:0007669"/>
    <property type="project" value="TreeGrafter"/>
</dbReference>
<keyword evidence="3 10" id="KW-1134">Transmembrane beta strand</keyword>
<dbReference type="GO" id="GO:0015344">
    <property type="term" value="F:siderophore uptake transmembrane transporter activity"/>
    <property type="evidence" value="ECO:0007669"/>
    <property type="project" value="TreeGrafter"/>
</dbReference>
<dbReference type="RefSeq" id="WP_099154577.1">
    <property type="nucleotide sequence ID" value="NZ_PDUD01000045.1"/>
</dbReference>
<comment type="subcellular location">
    <subcellularLocation>
        <location evidence="1 10">Cell outer membrane</location>
        <topology evidence="1 10">Multi-pass membrane protein</topology>
    </subcellularLocation>
</comment>
<evidence type="ECO:0000256" key="7">
    <source>
        <dbReference type="ARBA" id="ARBA00023136"/>
    </source>
</evidence>
<evidence type="ECO:0000256" key="3">
    <source>
        <dbReference type="ARBA" id="ARBA00022452"/>
    </source>
</evidence>
<evidence type="ECO:0000313" key="16">
    <source>
        <dbReference type="Proteomes" id="UP000223913"/>
    </source>
</evidence>
<organism evidence="15 16">
    <name type="scientific">Flavilitoribacter nigricans (strain ATCC 23147 / DSM 23189 / NBRC 102662 / NCIMB 1420 / SS-2)</name>
    <name type="common">Lewinella nigricans</name>
    <dbReference type="NCBI Taxonomy" id="1122177"/>
    <lineage>
        <taxon>Bacteria</taxon>
        <taxon>Pseudomonadati</taxon>
        <taxon>Bacteroidota</taxon>
        <taxon>Saprospiria</taxon>
        <taxon>Saprospirales</taxon>
        <taxon>Lewinellaceae</taxon>
        <taxon>Flavilitoribacter</taxon>
    </lineage>
</organism>
<dbReference type="GO" id="GO:0009279">
    <property type="term" value="C:cell outer membrane"/>
    <property type="evidence" value="ECO:0007669"/>
    <property type="project" value="UniProtKB-SubCell"/>
</dbReference>
<dbReference type="Pfam" id="PF13715">
    <property type="entry name" value="CarbopepD_reg_2"/>
    <property type="match status" value="1"/>
</dbReference>
<keyword evidence="6 11" id="KW-0798">TonB box</keyword>
<proteinExistence type="inferred from homology"/>
<dbReference type="Pfam" id="PF00593">
    <property type="entry name" value="TonB_dep_Rec_b-barrel"/>
    <property type="match status" value="1"/>
</dbReference>
<dbReference type="InterPro" id="IPR023997">
    <property type="entry name" value="TonB-dep_OMP_SusC/RagA_CS"/>
</dbReference>
<dbReference type="SUPFAM" id="SSF49464">
    <property type="entry name" value="Carboxypeptidase regulatory domain-like"/>
    <property type="match status" value="1"/>
</dbReference>
<keyword evidence="9 10" id="KW-0998">Cell outer membrane</keyword>
<feature type="chain" id="PRO_5012813246" evidence="12">
    <location>
        <begin position="20"/>
        <end position="1007"/>
    </location>
</feature>
<dbReference type="NCBIfam" id="TIGR04056">
    <property type="entry name" value="OMP_RagA_SusC"/>
    <property type="match status" value="1"/>
</dbReference>
<evidence type="ECO:0000256" key="2">
    <source>
        <dbReference type="ARBA" id="ARBA00022448"/>
    </source>
</evidence>
<comment type="similarity">
    <text evidence="10 11">Belongs to the TonB-dependent receptor family.</text>
</comment>
<dbReference type="PANTHER" id="PTHR30069">
    <property type="entry name" value="TONB-DEPENDENT OUTER MEMBRANE RECEPTOR"/>
    <property type="match status" value="1"/>
</dbReference>
<evidence type="ECO:0000256" key="11">
    <source>
        <dbReference type="RuleBase" id="RU003357"/>
    </source>
</evidence>
<accession>A0A2D0N0P5</accession>
<evidence type="ECO:0000256" key="4">
    <source>
        <dbReference type="ARBA" id="ARBA00022692"/>
    </source>
</evidence>
<protein>
    <submittedName>
        <fullName evidence="15">SusC/RagA family TonB-linked outer membrane protein</fullName>
    </submittedName>
</protein>
<dbReference type="EMBL" id="PDUD01000045">
    <property type="protein sequence ID" value="PHN02084.1"/>
    <property type="molecule type" value="Genomic_DNA"/>
</dbReference>
<evidence type="ECO:0000256" key="8">
    <source>
        <dbReference type="ARBA" id="ARBA00023170"/>
    </source>
</evidence>
<reference evidence="15 16" key="1">
    <citation type="submission" date="2017-10" db="EMBL/GenBank/DDBJ databases">
        <title>The draft genome sequence of Lewinella nigricans NBRC 102662.</title>
        <authorList>
            <person name="Wang K."/>
        </authorList>
    </citation>
    <scope>NUCLEOTIDE SEQUENCE [LARGE SCALE GENOMIC DNA]</scope>
    <source>
        <strain evidence="15 16">NBRC 102662</strain>
    </source>
</reference>
<evidence type="ECO:0000256" key="1">
    <source>
        <dbReference type="ARBA" id="ARBA00004571"/>
    </source>
</evidence>
<evidence type="ECO:0000259" key="13">
    <source>
        <dbReference type="Pfam" id="PF00593"/>
    </source>
</evidence>
<name>A0A2D0N0P5_FLAN2</name>
<dbReference type="InterPro" id="IPR000531">
    <property type="entry name" value="Beta-barrel_TonB"/>
</dbReference>
<dbReference type="Gene3D" id="2.60.40.1120">
    <property type="entry name" value="Carboxypeptidase-like, regulatory domain"/>
    <property type="match status" value="1"/>
</dbReference>
<dbReference type="FunFam" id="2.170.130.10:FF:000008">
    <property type="entry name" value="SusC/RagA family TonB-linked outer membrane protein"/>
    <property type="match status" value="1"/>
</dbReference>
<dbReference type="Proteomes" id="UP000223913">
    <property type="component" value="Unassembled WGS sequence"/>
</dbReference>
<evidence type="ECO:0000256" key="5">
    <source>
        <dbReference type="ARBA" id="ARBA00022729"/>
    </source>
</evidence>
<evidence type="ECO:0000256" key="6">
    <source>
        <dbReference type="ARBA" id="ARBA00023077"/>
    </source>
</evidence>
<dbReference type="AlphaFoldDB" id="A0A2D0N0P5"/>
<comment type="caution">
    <text evidence="15">The sequence shown here is derived from an EMBL/GenBank/DDBJ whole genome shotgun (WGS) entry which is preliminary data.</text>
</comment>
<dbReference type="InterPro" id="IPR036942">
    <property type="entry name" value="Beta-barrel_TonB_sf"/>
</dbReference>
<evidence type="ECO:0000313" key="15">
    <source>
        <dbReference type="EMBL" id="PHN02084.1"/>
    </source>
</evidence>
<dbReference type="OrthoDB" id="9768177at2"/>
<dbReference type="SUPFAM" id="SSF56935">
    <property type="entry name" value="Porins"/>
    <property type="match status" value="1"/>
</dbReference>
<dbReference type="InterPro" id="IPR039426">
    <property type="entry name" value="TonB-dep_rcpt-like"/>
</dbReference>
<dbReference type="NCBIfam" id="TIGR04057">
    <property type="entry name" value="SusC_RagA_signa"/>
    <property type="match status" value="1"/>
</dbReference>
<keyword evidence="4 10" id="KW-0812">Transmembrane</keyword>
<evidence type="ECO:0000259" key="14">
    <source>
        <dbReference type="Pfam" id="PF07715"/>
    </source>
</evidence>
<keyword evidence="8" id="KW-0675">Receptor</keyword>
<keyword evidence="2 10" id="KW-0813">Transport</keyword>
<evidence type="ECO:0000256" key="10">
    <source>
        <dbReference type="PROSITE-ProRule" id="PRU01360"/>
    </source>
</evidence>
<feature type="domain" description="TonB-dependent receptor-like beta-barrel" evidence="13">
    <location>
        <begin position="438"/>
        <end position="964"/>
    </location>
</feature>
<dbReference type="Gene3D" id="2.40.170.20">
    <property type="entry name" value="TonB-dependent receptor, beta-barrel domain"/>
    <property type="match status" value="1"/>
</dbReference>
<dbReference type="PROSITE" id="PS52016">
    <property type="entry name" value="TONB_DEPENDENT_REC_3"/>
    <property type="match status" value="1"/>
</dbReference>
<dbReference type="InterPro" id="IPR023996">
    <property type="entry name" value="TonB-dep_OMP_SusC/RagA"/>
</dbReference>
<dbReference type="Gene3D" id="2.170.130.10">
    <property type="entry name" value="TonB-dependent receptor, plug domain"/>
    <property type="match status" value="1"/>
</dbReference>
<feature type="signal peptide" evidence="12">
    <location>
        <begin position="1"/>
        <end position="19"/>
    </location>
</feature>
<dbReference type="PANTHER" id="PTHR30069:SF29">
    <property type="entry name" value="HEMOGLOBIN AND HEMOGLOBIN-HAPTOGLOBIN-BINDING PROTEIN 1-RELATED"/>
    <property type="match status" value="1"/>
</dbReference>
<keyword evidence="5 12" id="KW-0732">Signal</keyword>
<feature type="domain" description="TonB-dependent receptor plug" evidence="14">
    <location>
        <begin position="113"/>
        <end position="230"/>
    </location>
</feature>
<dbReference type="Pfam" id="PF07715">
    <property type="entry name" value="Plug"/>
    <property type="match status" value="1"/>
</dbReference>
<dbReference type="InterPro" id="IPR008969">
    <property type="entry name" value="CarboxyPept-like_regulatory"/>
</dbReference>
<keyword evidence="7 10" id="KW-0472">Membrane</keyword>
<keyword evidence="16" id="KW-1185">Reference proteome</keyword>
<gene>
    <name evidence="15" type="ORF">CRP01_34190</name>
</gene>
<dbReference type="InterPro" id="IPR012910">
    <property type="entry name" value="Plug_dom"/>
</dbReference>
<dbReference type="InterPro" id="IPR037066">
    <property type="entry name" value="Plug_dom_sf"/>
</dbReference>
<evidence type="ECO:0000256" key="12">
    <source>
        <dbReference type="SAM" id="SignalP"/>
    </source>
</evidence>